<evidence type="ECO:0000313" key="8">
    <source>
        <dbReference type="Proteomes" id="UP000239494"/>
    </source>
</evidence>
<dbReference type="OrthoDB" id="9758333at2"/>
<dbReference type="InterPro" id="IPR008965">
    <property type="entry name" value="CBM2/CBM3_carb-bd_dom_sf"/>
</dbReference>
<dbReference type="Gene3D" id="2.60.40.10">
    <property type="entry name" value="Immunoglobulins"/>
    <property type="match status" value="1"/>
</dbReference>
<evidence type="ECO:0000256" key="2">
    <source>
        <dbReference type="ARBA" id="ARBA00023295"/>
    </source>
</evidence>
<dbReference type="SUPFAM" id="SSF51445">
    <property type="entry name" value="(Trans)glycosidases"/>
    <property type="match status" value="1"/>
</dbReference>
<proteinExistence type="predicted"/>
<dbReference type="InterPro" id="IPR003961">
    <property type="entry name" value="FN3_dom"/>
</dbReference>
<dbReference type="Proteomes" id="UP000239494">
    <property type="component" value="Unassembled WGS sequence"/>
</dbReference>
<evidence type="ECO:0000259" key="6">
    <source>
        <dbReference type="PROSITE" id="PS51173"/>
    </source>
</evidence>
<dbReference type="SUPFAM" id="SSF49384">
    <property type="entry name" value="Carbohydrate-binding domain"/>
    <property type="match status" value="1"/>
</dbReference>
<dbReference type="PROSITE" id="PS50853">
    <property type="entry name" value="FN3"/>
    <property type="match status" value="1"/>
</dbReference>
<dbReference type="AlphaFoldDB" id="A0A2T0TGS3"/>
<keyword evidence="2" id="KW-0326">Glycosidase</keyword>
<dbReference type="InterPro" id="IPR036116">
    <property type="entry name" value="FN3_sf"/>
</dbReference>
<feature type="domain" description="CBM2" evidence="6">
    <location>
        <begin position="561"/>
        <end position="672"/>
    </location>
</feature>
<comment type="caution">
    <text evidence="7">The sequence shown here is derived from an EMBL/GenBank/DDBJ whole genome shotgun (WGS) entry which is preliminary data.</text>
</comment>
<dbReference type="Pfam" id="PF00041">
    <property type="entry name" value="fn3"/>
    <property type="match status" value="1"/>
</dbReference>
<dbReference type="PANTHER" id="PTHR43576">
    <property type="entry name" value="ALPHA-L-ARABINOFURANOSIDASE C-RELATED"/>
    <property type="match status" value="1"/>
</dbReference>
<dbReference type="CDD" id="cd00063">
    <property type="entry name" value="FN3"/>
    <property type="match status" value="1"/>
</dbReference>
<dbReference type="GO" id="GO:0000272">
    <property type="term" value="P:polysaccharide catabolic process"/>
    <property type="evidence" value="ECO:0007669"/>
    <property type="project" value="UniProtKB-KW"/>
</dbReference>
<keyword evidence="8" id="KW-1185">Reference proteome</keyword>
<dbReference type="InterPro" id="IPR012291">
    <property type="entry name" value="CBM2_carb-bd_dom_sf"/>
</dbReference>
<keyword evidence="2" id="KW-0378">Hydrolase</keyword>
<keyword evidence="1" id="KW-0119">Carbohydrate metabolism</keyword>
<evidence type="ECO:0000256" key="3">
    <source>
        <dbReference type="ARBA" id="ARBA00023326"/>
    </source>
</evidence>
<dbReference type="PROSITE" id="PS51173">
    <property type="entry name" value="CBM2"/>
    <property type="match status" value="1"/>
</dbReference>
<dbReference type="Gene3D" id="2.60.40.1180">
    <property type="entry name" value="Golgi alpha-mannosidase II"/>
    <property type="match status" value="1"/>
</dbReference>
<dbReference type="InterPro" id="IPR017853">
    <property type="entry name" value="GH"/>
</dbReference>
<dbReference type="Gene3D" id="3.20.20.80">
    <property type="entry name" value="Glycosidases"/>
    <property type="match status" value="1"/>
</dbReference>
<dbReference type="GO" id="GO:0004553">
    <property type="term" value="F:hydrolase activity, hydrolyzing O-glycosyl compounds"/>
    <property type="evidence" value="ECO:0007669"/>
    <property type="project" value="InterPro"/>
</dbReference>
<keyword evidence="4" id="KW-0732">Signal</keyword>
<protein>
    <submittedName>
        <fullName evidence="7">Fibronectin type III domain protein</fullName>
    </submittedName>
</protein>
<dbReference type="SUPFAM" id="SSF49265">
    <property type="entry name" value="Fibronectin type III"/>
    <property type="match status" value="1"/>
</dbReference>
<dbReference type="InterPro" id="IPR001919">
    <property type="entry name" value="CBD2"/>
</dbReference>
<dbReference type="SMART" id="SM00637">
    <property type="entry name" value="CBD_II"/>
    <property type="match status" value="1"/>
</dbReference>
<feature type="signal peptide" evidence="4">
    <location>
        <begin position="1"/>
        <end position="27"/>
    </location>
</feature>
<dbReference type="SMART" id="SM00060">
    <property type="entry name" value="FN3"/>
    <property type="match status" value="1"/>
</dbReference>
<reference evidence="7 8" key="1">
    <citation type="submission" date="2018-03" db="EMBL/GenBank/DDBJ databases">
        <title>Genomic Encyclopedia of Archaeal and Bacterial Type Strains, Phase II (KMG-II): from individual species to whole genera.</title>
        <authorList>
            <person name="Goeker M."/>
        </authorList>
    </citation>
    <scope>NUCLEOTIDE SEQUENCE [LARGE SCALE GENOMIC DNA]</scope>
    <source>
        <strain evidence="7 8">DSM 44720</strain>
    </source>
</reference>
<evidence type="ECO:0000256" key="1">
    <source>
        <dbReference type="ARBA" id="ARBA00023277"/>
    </source>
</evidence>
<dbReference type="InterPro" id="IPR013783">
    <property type="entry name" value="Ig-like_fold"/>
</dbReference>
<feature type="chain" id="PRO_5015451199" evidence="4">
    <location>
        <begin position="28"/>
        <end position="672"/>
    </location>
</feature>
<dbReference type="EMBL" id="PVTF01000002">
    <property type="protein sequence ID" value="PRY44912.1"/>
    <property type="molecule type" value="Genomic_DNA"/>
</dbReference>
<feature type="domain" description="Fibronectin type-III" evidence="5">
    <location>
        <begin position="477"/>
        <end position="563"/>
    </location>
</feature>
<dbReference type="GO" id="GO:0030247">
    <property type="term" value="F:polysaccharide binding"/>
    <property type="evidence" value="ECO:0007669"/>
    <property type="project" value="UniProtKB-UniRule"/>
</dbReference>
<organism evidence="7 8">
    <name type="scientific">Umezawaea tangerina</name>
    <dbReference type="NCBI Taxonomy" id="84725"/>
    <lineage>
        <taxon>Bacteria</taxon>
        <taxon>Bacillati</taxon>
        <taxon>Actinomycetota</taxon>
        <taxon>Actinomycetes</taxon>
        <taxon>Pseudonocardiales</taxon>
        <taxon>Pseudonocardiaceae</taxon>
        <taxon>Umezawaea</taxon>
    </lineage>
</organism>
<dbReference type="RefSeq" id="WP_106186488.1">
    <property type="nucleotide sequence ID" value="NZ_PVTF01000002.1"/>
</dbReference>
<dbReference type="Pfam" id="PF00553">
    <property type="entry name" value="CBM_2"/>
    <property type="match status" value="1"/>
</dbReference>
<dbReference type="Gene3D" id="2.60.40.290">
    <property type="match status" value="1"/>
</dbReference>
<dbReference type="PANTHER" id="PTHR43576:SF2">
    <property type="entry name" value="INTRACELLULAR EXO-ALPHA-L-ARABINOFURANOSIDASE 2"/>
    <property type="match status" value="1"/>
</dbReference>
<accession>A0A2T0TGS3</accession>
<gene>
    <name evidence="7" type="ORF">CLV43_102477</name>
</gene>
<name>A0A2T0TGS3_9PSEU</name>
<evidence type="ECO:0000313" key="7">
    <source>
        <dbReference type="EMBL" id="PRY44912.1"/>
    </source>
</evidence>
<keyword evidence="3" id="KW-0624">Polysaccharide degradation</keyword>
<evidence type="ECO:0000256" key="4">
    <source>
        <dbReference type="SAM" id="SignalP"/>
    </source>
</evidence>
<dbReference type="InterPro" id="IPR013780">
    <property type="entry name" value="Glyco_hydro_b"/>
</dbReference>
<sequence length="672" mass="70731">MRTRLAVLPALALVTAQLLVPTTGASADPGVSVTVNARAGLETVGDTAVGANHAIWDTTLGTPEVADLMKGAGVQALRYPGGSYSDIYHWRDHTAPGGYVAPNTDFDHFMAGAQRAGAKPIVTANYGTGTPQEAADWVRYANVEKHYGVKYWEIGNEIYGNGHYGSSWEADNHPEKTPAEYATLVKQYAEAMKAVDPTIRIGAVLTTPGDWPDGITASGDAGSWNQVVLSIAGPVVDFGILHWYPTGSTGPESLSKTDRVADFVRLAREQAARYAHKDLPLSLTEVNTSYGMNTQPGALFAADAYATLLENGVFTVDWWNVHNGPTSFSTVAGQPDYADFGLLSSAQCLADGTTCEPPLNTPFAPYHALTMTSRFAGPGDQFVHASASDPLVKVHATRKRDGGLAVLLLNQDPDAAKTVALDYAGFTPAAGAQVLSYTNGATAITTTTGVSGSATLPPYSLTTLVLRPKTSTALPATPSRPTASAVTDREATISWTPTAAGVKYEVHRQVGTTTQQWGETTGSSFTVHNLTPGTRYTVNVVARDSAGRVSWSSPPVAFTTATPATSTCAVAFADTNDWGNGYVGSVDITNTGTTPVDTWTLAFDWPTTWQQVSSGWSGTWTQTGTTVQGASNSDNRVIAPGATTSTGFVGAYQGPNVPPTSFRLNGTLCTTR</sequence>
<evidence type="ECO:0000259" key="5">
    <source>
        <dbReference type="PROSITE" id="PS50853"/>
    </source>
</evidence>